<reference evidence="1" key="1">
    <citation type="submission" date="2023-04" db="EMBL/GenBank/DDBJ databases">
        <title>A chromosome-level genome assembly of the parasitoid wasp Eretmocerus hayati.</title>
        <authorList>
            <person name="Zhong Y."/>
            <person name="Liu S."/>
            <person name="Liu Y."/>
        </authorList>
    </citation>
    <scope>NUCLEOTIDE SEQUENCE</scope>
    <source>
        <strain evidence="1">ZJU_SS_LIU_2023</strain>
    </source>
</reference>
<dbReference type="Proteomes" id="UP001239111">
    <property type="component" value="Chromosome 2"/>
</dbReference>
<sequence>MLYNITLVIDKPYMITTNIDVADGLTNGSVGKLSEITFDVTDGAKFLWLEFPGCQKIGAEARRKTANYALQHGISRTAVLIGKRTTTINFGQTRSRHSENAGPHC</sequence>
<gene>
    <name evidence="1" type="ORF">QAD02_016612</name>
</gene>
<comment type="caution">
    <text evidence="1">The sequence shown here is derived from an EMBL/GenBank/DDBJ whole genome shotgun (WGS) entry which is preliminary data.</text>
</comment>
<dbReference type="EMBL" id="CM056742">
    <property type="protein sequence ID" value="KAJ8680825.1"/>
    <property type="molecule type" value="Genomic_DNA"/>
</dbReference>
<keyword evidence="2" id="KW-1185">Reference proteome</keyword>
<evidence type="ECO:0000313" key="2">
    <source>
        <dbReference type="Proteomes" id="UP001239111"/>
    </source>
</evidence>
<accession>A0ACC2PBN4</accession>
<proteinExistence type="predicted"/>
<evidence type="ECO:0000313" key="1">
    <source>
        <dbReference type="EMBL" id="KAJ8680825.1"/>
    </source>
</evidence>
<name>A0ACC2PBN4_9HYME</name>
<organism evidence="1 2">
    <name type="scientific">Eretmocerus hayati</name>
    <dbReference type="NCBI Taxonomy" id="131215"/>
    <lineage>
        <taxon>Eukaryota</taxon>
        <taxon>Metazoa</taxon>
        <taxon>Ecdysozoa</taxon>
        <taxon>Arthropoda</taxon>
        <taxon>Hexapoda</taxon>
        <taxon>Insecta</taxon>
        <taxon>Pterygota</taxon>
        <taxon>Neoptera</taxon>
        <taxon>Endopterygota</taxon>
        <taxon>Hymenoptera</taxon>
        <taxon>Apocrita</taxon>
        <taxon>Proctotrupomorpha</taxon>
        <taxon>Chalcidoidea</taxon>
        <taxon>Aphelinidae</taxon>
        <taxon>Aphelininae</taxon>
        <taxon>Eretmocerus</taxon>
    </lineage>
</organism>
<protein>
    <submittedName>
        <fullName evidence="1">Uncharacterized protein</fullName>
    </submittedName>
</protein>